<dbReference type="PROSITE" id="PS51935">
    <property type="entry name" value="NLPC_P60"/>
    <property type="match status" value="1"/>
</dbReference>
<keyword evidence="3" id="KW-0378">Hydrolase</keyword>
<dbReference type="Gene3D" id="3.90.1720.10">
    <property type="entry name" value="endopeptidase domain like (from Nostoc punctiforme)"/>
    <property type="match status" value="1"/>
</dbReference>
<dbReference type="EMBL" id="CP130318">
    <property type="protein sequence ID" value="WNQ10078.1"/>
    <property type="molecule type" value="Genomic_DNA"/>
</dbReference>
<dbReference type="KEGG" id="paun:MJA45_20985"/>
<protein>
    <submittedName>
        <fullName evidence="7">C40 family peptidase</fullName>
    </submittedName>
</protein>
<keyword evidence="2" id="KW-0645">Protease</keyword>
<proteinExistence type="inferred from homology"/>
<gene>
    <name evidence="7" type="ORF">MJA45_20985</name>
</gene>
<keyword evidence="5" id="KW-0732">Signal</keyword>
<dbReference type="GO" id="GO:0008234">
    <property type="term" value="F:cysteine-type peptidase activity"/>
    <property type="evidence" value="ECO:0007669"/>
    <property type="project" value="UniProtKB-KW"/>
</dbReference>
<evidence type="ECO:0000256" key="3">
    <source>
        <dbReference type="ARBA" id="ARBA00022801"/>
    </source>
</evidence>
<evidence type="ECO:0000256" key="1">
    <source>
        <dbReference type="ARBA" id="ARBA00007074"/>
    </source>
</evidence>
<keyword evidence="8" id="KW-1185">Reference proteome</keyword>
<accession>A0AA96REE7</accession>
<feature type="signal peptide" evidence="5">
    <location>
        <begin position="1"/>
        <end position="20"/>
    </location>
</feature>
<name>A0AA96REE7_9BACL</name>
<dbReference type="InterPro" id="IPR051202">
    <property type="entry name" value="Peptidase_C40"/>
</dbReference>
<dbReference type="AlphaFoldDB" id="A0AA96REE7"/>
<evidence type="ECO:0000313" key="8">
    <source>
        <dbReference type="Proteomes" id="UP001305702"/>
    </source>
</evidence>
<evidence type="ECO:0000256" key="4">
    <source>
        <dbReference type="ARBA" id="ARBA00022807"/>
    </source>
</evidence>
<dbReference type="InterPro" id="IPR038765">
    <property type="entry name" value="Papain-like_cys_pep_sf"/>
</dbReference>
<feature type="domain" description="NlpC/P60" evidence="6">
    <location>
        <begin position="21"/>
        <end position="146"/>
    </location>
</feature>
<dbReference type="SUPFAM" id="SSF54001">
    <property type="entry name" value="Cysteine proteinases"/>
    <property type="match status" value="1"/>
</dbReference>
<evidence type="ECO:0000259" key="6">
    <source>
        <dbReference type="PROSITE" id="PS51935"/>
    </source>
</evidence>
<dbReference type="RefSeq" id="WP_315603852.1">
    <property type="nucleotide sequence ID" value="NZ_CP130318.1"/>
</dbReference>
<dbReference type="PANTHER" id="PTHR47053:SF1">
    <property type="entry name" value="MUREIN DD-ENDOPEPTIDASE MEPH-RELATED"/>
    <property type="match status" value="1"/>
</dbReference>
<sequence length="146" mass="15882">MTASILALSLLFSAAGMASASPTGDKIASTAKSYVGKVKYRWGVRDPRHLIFDCSSFTQFIYQRNGVHIGWGANAQTKYGKSVYSKSKLQKGDLVMLSTSRPGKIGHVGIYVGNGKFVHAIQSGSVVSDLYSGYWKNRFVKGTHVK</sequence>
<keyword evidence="4" id="KW-0788">Thiol protease</keyword>
<evidence type="ECO:0000256" key="2">
    <source>
        <dbReference type="ARBA" id="ARBA00022670"/>
    </source>
</evidence>
<dbReference type="Proteomes" id="UP001305702">
    <property type="component" value="Chromosome"/>
</dbReference>
<comment type="similarity">
    <text evidence="1">Belongs to the peptidase C40 family.</text>
</comment>
<dbReference type="GO" id="GO:0006508">
    <property type="term" value="P:proteolysis"/>
    <property type="evidence" value="ECO:0007669"/>
    <property type="project" value="UniProtKB-KW"/>
</dbReference>
<evidence type="ECO:0000313" key="7">
    <source>
        <dbReference type="EMBL" id="WNQ10078.1"/>
    </source>
</evidence>
<dbReference type="InterPro" id="IPR000064">
    <property type="entry name" value="NLP_P60_dom"/>
</dbReference>
<reference evidence="7 8" key="1">
    <citation type="submission" date="2022-02" db="EMBL/GenBank/DDBJ databases">
        <title>Paenibacillus sp. MBLB1776 Whole Genome Shotgun Sequencing.</title>
        <authorList>
            <person name="Hwang C.Y."/>
            <person name="Cho E.-S."/>
            <person name="Seo M.-J."/>
        </authorList>
    </citation>
    <scope>NUCLEOTIDE SEQUENCE [LARGE SCALE GENOMIC DNA]</scope>
    <source>
        <strain evidence="7 8">MBLB1776</strain>
    </source>
</reference>
<evidence type="ECO:0000256" key="5">
    <source>
        <dbReference type="SAM" id="SignalP"/>
    </source>
</evidence>
<organism evidence="7 8">
    <name type="scientific">Paenibacillus aurantius</name>
    <dbReference type="NCBI Taxonomy" id="2918900"/>
    <lineage>
        <taxon>Bacteria</taxon>
        <taxon>Bacillati</taxon>
        <taxon>Bacillota</taxon>
        <taxon>Bacilli</taxon>
        <taxon>Bacillales</taxon>
        <taxon>Paenibacillaceae</taxon>
        <taxon>Paenibacillus</taxon>
    </lineage>
</organism>
<dbReference type="Pfam" id="PF00877">
    <property type="entry name" value="NLPC_P60"/>
    <property type="match status" value="1"/>
</dbReference>
<feature type="chain" id="PRO_5041729289" evidence="5">
    <location>
        <begin position="21"/>
        <end position="146"/>
    </location>
</feature>
<dbReference type="PANTHER" id="PTHR47053">
    <property type="entry name" value="MUREIN DD-ENDOPEPTIDASE MEPH-RELATED"/>
    <property type="match status" value="1"/>
</dbReference>